<gene>
    <name evidence="1" type="ORF">HCG48_01740</name>
</gene>
<dbReference type="Proteomes" id="UP000500857">
    <property type="component" value="Chromosome"/>
</dbReference>
<dbReference type="RefSeq" id="WP_168567622.1">
    <property type="nucleotide sequence ID" value="NZ_CP051167.1"/>
</dbReference>
<sequence length="270" mass="31722">MSSPPQTISLLCPTRGRPEKALKFCSSVLETARRPQRVEILLYLDADDPRRSQYLQLFRDRQSDFDRLWRCAFVIGEQMSISNAWNELAKRCRGNLLIMAADDQLYNDRGWDDRLDTETAKYPDEIFCMWFNEGHWQDRLCTFPIVSRKWCQTLGYFTTGLFECLYDDMWIWEIAKRVGRTHYIGDILTEHFHWSYGKGDIDETYARKQVDPNSRQLKPAVYRDMDLYCRTAPYRATDARRIAAVMQGEVRLQEVPLMVPGKATIFEGAQ</sequence>
<dbReference type="EMBL" id="CP051167">
    <property type="protein sequence ID" value="QIZ69465.1"/>
    <property type="molecule type" value="Genomic_DNA"/>
</dbReference>
<proteinExistence type="predicted"/>
<evidence type="ECO:0000313" key="1">
    <source>
        <dbReference type="EMBL" id="QIZ69465.1"/>
    </source>
</evidence>
<evidence type="ECO:0008006" key="3">
    <source>
        <dbReference type="Google" id="ProtNLM"/>
    </source>
</evidence>
<keyword evidence="2" id="KW-1185">Reference proteome</keyword>
<dbReference type="SUPFAM" id="SSF53448">
    <property type="entry name" value="Nucleotide-diphospho-sugar transferases"/>
    <property type="match status" value="1"/>
</dbReference>
<dbReference type="Gene3D" id="3.90.550.10">
    <property type="entry name" value="Spore Coat Polysaccharide Biosynthesis Protein SpsA, Chain A"/>
    <property type="match status" value="1"/>
</dbReference>
<protein>
    <recommendedName>
        <fullName evidence="3">Glycosyltransferase 2-like domain-containing protein</fullName>
    </recommendedName>
</protein>
<evidence type="ECO:0000313" key="2">
    <source>
        <dbReference type="Proteomes" id="UP000500857"/>
    </source>
</evidence>
<reference evidence="1 2" key="1">
    <citation type="submission" date="2020-04" db="EMBL/GenBank/DDBJ databases">
        <authorList>
            <person name="Basu S."/>
            <person name="Maruthanayagam V."/>
            <person name="Chakraborty S."/>
            <person name="Pramanik A."/>
            <person name="Mukherjee J."/>
            <person name="Brink B."/>
        </authorList>
    </citation>
    <scope>NUCLEOTIDE SEQUENCE [LARGE SCALE GENOMIC DNA]</scope>
    <source>
        <strain evidence="1 2">AP17</strain>
    </source>
</reference>
<accession>A0A6H1TSP6</accession>
<organism evidence="1 2">
    <name type="scientific">Oxynema aestuarii AP17</name>
    <dbReference type="NCBI Taxonomy" id="2064643"/>
    <lineage>
        <taxon>Bacteria</taxon>
        <taxon>Bacillati</taxon>
        <taxon>Cyanobacteriota</taxon>
        <taxon>Cyanophyceae</taxon>
        <taxon>Oscillatoriophycideae</taxon>
        <taxon>Oscillatoriales</taxon>
        <taxon>Oscillatoriaceae</taxon>
        <taxon>Oxynema</taxon>
        <taxon>Oxynema aestuarii</taxon>
    </lineage>
</organism>
<name>A0A6H1TSP6_9CYAN</name>
<dbReference type="AlphaFoldDB" id="A0A6H1TSP6"/>
<dbReference type="KEGG" id="oxy:HCG48_01740"/>
<dbReference type="InterPro" id="IPR029044">
    <property type="entry name" value="Nucleotide-diphossugar_trans"/>
</dbReference>